<evidence type="ECO:0000256" key="1">
    <source>
        <dbReference type="SAM" id="Phobius"/>
    </source>
</evidence>
<gene>
    <name evidence="2" type="ORF">NITHO_4790003</name>
</gene>
<feature type="transmembrane region" description="Helical" evidence="1">
    <location>
        <begin position="37"/>
        <end position="57"/>
    </location>
</feature>
<evidence type="ECO:0000313" key="2">
    <source>
        <dbReference type="EMBL" id="CCF85287.1"/>
    </source>
</evidence>
<comment type="caution">
    <text evidence="2">The sequence shown here is derived from an EMBL/GenBank/DDBJ whole genome shotgun (WGS) entry which is preliminary data.</text>
</comment>
<accession>I4EKS5</accession>
<dbReference type="AlphaFoldDB" id="I4EKS5"/>
<keyword evidence="1" id="KW-0812">Transmembrane</keyword>
<reference evidence="2 3" key="1">
    <citation type="journal article" date="2012" name="ISME J.">
        <title>Nitrification expanded: discovery, physiology and genomics of a nitrite-oxidizing bacterium from the phylum Chloroflexi.</title>
        <authorList>
            <person name="Sorokin D.Y."/>
            <person name="Lucker S."/>
            <person name="Vejmelkova D."/>
            <person name="Kostrikina N.A."/>
            <person name="Kleerebezem R."/>
            <person name="Rijpstra W.I."/>
            <person name="Damste J.S."/>
            <person name="Le Paslier D."/>
            <person name="Muyzer G."/>
            <person name="Wagner M."/>
            <person name="van Loosdrecht M.C."/>
            <person name="Daims H."/>
        </authorList>
    </citation>
    <scope>NUCLEOTIDE SEQUENCE [LARGE SCALE GENOMIC DNA]</scope>
    <source>
        <strain evidence="3">none</strain>
    </source>
</reference>
<keyword evidence="1" id="KW-0472">Membrane</keyword>
<evidence type="ECO:0000313" key="3">
    <source>
        <dbReference type="Proteomes" id="UP000004221"/>
    </source>
</evidence>
<feature type="transmembrane region" description="Helical" evidence="1">
    <location>
        <begin position="64"/>
        <end position="82"/>
    </location>
</feature>
<organism evidence="2 3">
    <name type="scientific">Nitrolancea hollandica Lb</name>
    <dbReference type="NCBI Taxonomy" id="1129897"/>
    <lineage>
        <taxon>Bacteria</taxon>
        <taxon>Pseudomonadati</taxon>
        <taxon>Thermomicrobiota</taxon>
        <taxon>Thermomicrobia</taxon>
        <taxon>Sphaerobacterales</taxon>
        <taxon>Sphaerobacterineae</taxon>
        <taxon>Sphaerobacteraceae</taxon>
        <taxon>Nitrolancea</taxon>
    </lineage>
</organism>
<dbReference type="Proteomes" id="UP000004221">
    <property type="component" value="Unassembled WGS sequence"/>
</dbReference>
<proteinExistence type="predicted"/>
<dbReference type="EMBL" id="CAGS01000422">
    <property type="protein sequence ID" value="CCF85287.1"/>
    <property type="molecule type" value="Genomic_DNA"/>
</dbReference>
<keyword evidence="1" id="KW-1133">Transmembrane helix</keyword>
<keyword evidence="3" id="KW-1185">Reference proteome</keyword>
<feature type="transmembrane region" description="Helical" evidence="1">
    <location>
        <begin position="117"/>
        <end position="139"/>
    </location>
</feature>
<name>I4EKS5_9BACT</name>
<protein>
    <submittedName>
        <fullName evidence="2">Uncharacterized protein</fullName>
    </submittedName>
</protein>
<sequence length="145" mass="14922">MALGIVLLIPAVSLVILGLVALGSGLTASYERITPLAIGVASLAEAALFATAARFTLSRERHPIGWLVIALLATVFLLWSYLFRVGFSLWAEGLTVLPAALVEHAGLIFTGGVLGDLVIGAIFQTALGLLAIGAAITAVSQRSVA</sequence>